<dbReference type="InterPro" id="IPR029068">
    <property type="entry name" value="Glyas_Bleomycin-R_OHBP_Dase"/>
</dbReference>
<evidence type="ECO:0000259" key="1">
    <source>
        <dbReference type="PROSITE" id="PS51819"/>
    </source>
</evidence>
<evidence type="ECO:0000313" key="2">
    <source>
        <dbReference type="EMBL" id="MDQ0998558.1"/>
    </source>
</evidence>
<comment type="caution">
    <text evidence="2">The sequence shown here is derived from an EMBL/GenBank/DDBJ whole genome shotgun (WGS) entry which is preliminary data.</text>
</comment>
<dbReference type="SUPFAM" id="SSF54593">
    <property type="entry name" value="Glyoxalase/Bleomycin resistance protein/Dihydroxybiphenyl dioxygenase"/>
    <property type="match status" value="2"/>
</dbReference>
<feature type="domain" description="VOC" evidence="1">
    <location>
        <begin position="136"/>
        <end position="251"/>
    </location>
</feature>
<keyword evidence="3" id="KW-1185">Reference proteome</keyword>
<gene>
    <name evidence="2" type="ORF">QFZ34_003740</name>
</gene>
<keyword evidence="2" id="KW-0456">Lyase</keyword>
<reference evidence="2 3" key="1">
    <citation type="submission" date="2023-07" db="EMBL/GenBank/DDBJ databases">
        <title>Comparative genomics of wheat-associated soil bacteria to identify genetic determinants of phenazine resistance.</title>
        <authorList>
            <person name="Mouncey N."/>
        </authorList>
    </citation>
    <scope>NUCLEOTIDE SEQUENCE [LARGE SCALE GENOMIC DNA]</scope>
    <source>
        <strain evidence="2 3">W4I11</strain>
    </source>
</reference>
<feature type="domain" description="VOC" evidence="1">
    <location>
        <begin position="4"/>
        <end position="120"/>
    </location>
</feature>
<dbReference type="CDD" id="cd07247">
    <property type="entry name" value="SgaA_N_like"/>
    <property type="match status" value="2"/>
</dbReference>
<evidence type="ECO:0000313" key="3">
    <source>
        <dbReference type="Proteomes" id="UP001237780"/>
    </source>
</evidence>
<dbReference type="RefSeq" id="WP_307283703.1">
    <property type="nucleotide sequence ID" value="NZ_JAUSZT010000003.1"/>
</dbReference>
<accession>A0ABU0SFR4</accession>
<protein>
    <submittedName>
        <fullName evidence="2">Enzyme related to lactoylglutathione lyase</fullName>
    </submittedName>
</protein>
<sequence>MSGNFIWYELLTSDTQAAEAFYTHVVGWGAEDSANSPVKYTLLTVDKAPVAGLMSAKDAKVEGVPPMWSGYIMVDDVADYVERVKEAGGKVHTDIMEIPRVGTFAVVADPLGAPFQLFKPSKQAPDNYPAPFTTGTIGWHELVSGDADKAFTFYSTLFGWTKGEAMDMGPMGTYQIFNVDGQMYGGMMTSTDAADVKLWRFYFIVDNIDAAVARIKEKGGQVTTEPMAVPGDAWIIEGRDPQGAYFALTGPRK</sequence>
<dbReference type="Gene3D" id="3.10.180.10">
    <property type="entry name" value="2,3-Dihydroxybiphenyl 1,2-Dioxygenase, domain 1"/>
    <property type="match status" value="2"/>
</dbReference>
<dbReference type="InterPro" id="IPR037523">
    <property type="entry name" value="VOC_core"/>
</dbReference>
<dbReference type="PROSITE" id="PS51819">
    <property type="entry name" value="VOC"/>
    <property type="match status" value="2"/>
</dbReference>
<dbReference type="PANTHER" id="PTHR33993:SF14">
    <property type="entry name" value="GB|AAF24581.1"/>
    <property type="match status" value="1"/>
</dbReference>
<dbReference type="PANTHER" id="PTHR33993">
    <property type="entry name" value="GLYOXALASE-RELATED"/>
    <property type="match status" value="1"/>
</dbReference>
<dbReference type="Pfam" id="PF00903">
    <property type="entry name" value="Glyoxalase"/>
    <property type="match status" value="2"/>
</dbReference>
<dbReference type="GO" id="GO:0016829">
    <property type="term" value="F:lyase activity"/>
    <property type="evidence" value="ECO:0007669"/>
    <property type="project" value="UniProtKB-KW"/>
</dbReference>
<name>A0ABU0SFR4_9HYPH</name>
<dbReference type="Proteomes" id="UP001237780">
    <property type="component" value="Unassembled WGS sequence"/>
</dbReference>
<proteinExistence type="predicted"/>
<dbReference type="InterPro" id="IPR052164">
    <property type="entry name" value="Anthracycline_SecMetBiosynth"/>
</dbReference>
<dbReference type="EMBL" id="JAUSZT010000003">
    <property type="protein sequence ID" value="MDQ0998558.1"/>
    <property type="molecule type" value="Genomic_DNA"/>
</dbReference>
<organism evidence="2 3">
    <name type="scientific">Phyllobacterium ifriqiyense</name>
    <dbReference type="NCBI Taxonomy" id="314238"/>
    <lineage>
        <taxon>Bacteria</taxon>
        <taxon>Pseudomonadati</taxon>
        <taxon>Pseudomonadota</taxon>
        <taxon>Alphaproteobacteria</taxon>
        <taxon>Hyphomicrobiales</taxon>
        <taxon>Phyllobacteriaceae</taxon>
        <taxon>Phyllobacterium</taxon>
    </lineage>
</organism>
<dbReference type="InterPro" id="IPR004360">
    <property type="entry name" value="Glyas_Fos-R_dOase_dom"/>
</dbReference>